<evidence type="ECO:0000313" key="3">
    <source>
        <dbReference type="Proteomes" id="UP001165092"/>
    </source>
</evidence>
<name>A0A9W6UIU3_9ACTN</name>
<organism evidence="2 3">
    <name type="scientific">Nocardiopsis ansamitocini</name>
    <dbReference type="NCBI Taxonomy" id="1670832"/>
    <lineage>
        <taxon>Bacteria</taxon>
        <taxon>Bacillati</taxon>
        <taxon>Actinomycetota</taxon>
        <taxon>Actinomycetes</taxon>
        <taxon>Streptosporangiales</taxon>
        <taxon>Nocardiopsidaceae</taxon>
        <taxon>Nocardiopsis</taxon>
    </lineage>
</organism>
<keyword evidence="1" id="KW-0812">Transmembrane</keyword>
<reference evidence="2" key="1">
    <citation type="submission" date="2023-02" db="EMBL/GenBank/DDBJ databases">
        <title>Nocardiopsis ansamitocini NBRC 112285.</title>
        <authorList>
            <person name="Ichikawa N."/>
            <person name="Sato H."/>
            <person name="Tonouchi N."/>
        </authorList>
    </citation>
    <scope>NUCLEOTIDE SEQUENCE</scope>
    <source>
        <strain evidence="2">NBRC 112285</strain>
    </source>
</reference>
<evidence type="ECO:0008006" key="4">
    <source>
        <dbReference type="Google" id="ProtNLM"/>
    </source>
</evidence>
<accession>A0A9W6UIU3</accession>
<dbReference type="RefSeq" id="WP_285758461.1">
    <property type="nucleotide sequence ID" value="NZ_BSQG01000002.1"/>
</dbReference>
<protein>
    <recommendedName>
        <fullName evidence="4">RING-type E3 ubiquitin transferase</fullName>
    </recommendedName>
</protein>
<keyword evidence="1" id="KW-1133">Transmembrane helix</keyword>
<keyword evidence="1" id="KW-0472">Membrane</keyword>
<comment type="caution">
    <text evidence="2">The sequence shown here is derived from an EMBL/GenBank/DDBJ whole genome shotgun (WGS) entry which is preliminary data.</text>
</comment>
<feature type="transmembrane region" description="Helical" evidence="1">
    <location>
        <begin position="232"/>
        <end position="256"/>
    </location>
</feature>
<dbReference type="AlphaFoldDB" id="A0A9W6UIU3"/>
<evidence type="ECO:0000256" key="1">
    <source>
        <dbReference type="SAM" id="Phobius"/>
    </source>
</evidence>
<keyword evidence="3" id="KW-1185">Reference proteome</keyword>
<proteinExistence type="predicted"/>
<dbReference type="Proteomes" id="UP001165092">
    <property type="component" value="Unassembled WGS sequence"/>
</dbReference>
<evidence type="ECO:0000313" key="2">
    <source>
        <dbReference type="EMBL" id="GLU47390.1"/>
    </source>
</evidence>
<gene>
    <name evidence="2" type="ORF">Nans01_17410</name>
</gene>
<dbReference type="EMBL" id="BSQG01000002">
    <property type="protein sequence ID" value="GLU47390.1"/>
    <property type="molecule type" value="Genomic_DNA"/>
</dbReference>
<sequence>MLVIGTALLLGAAILVPLAYLAIRRANARRALAELRPSALVGMAGDDVTLSGVAVAGPNGVLESRLAGAVCVWHGHEVLRHFATWEERQGAERERVMGNDSIADHTSPELFGVVVSEGARPSRPLPLLVDPEDAHVEGVHMCLQRVIGRPQRGVPAPADDLLGRVKGRISGIFRGETIEFEYREWVIRPGDRVTVRGRVELREGHPVLVAPRDGRLGIALGGTEEEAPPAGAAGGVLLGAGAAAAGVAGLALVLVASL</sequence>